<evidence type="ECO:0000313" key="2">
    <source>
        <dbReference type="EMBL" id="MCW6534013.1"/>
    </source>
</evidence>
<organism evidence="2 3">
    <name type="scientific">Sphingomonas lycopersici</name>
    <dbReference type="NCBI Taxonomy" id="2951807"/>
    <lineage>
        <taxon>Bacteria</taxon>
        <taxon>Pseudomonadati</taxon>
        <taxon>Pseudomonadota</taxon>
        <taxon>Alphaproteobacteria</taxon>
        <taxon>Sphingomonadales</taxon>
        <taxon>Sphingomonadaceae</taxon>
        <taxon>Sphingomonas</taxon>
    </lineage>
</organism>
<comment type="caution">
    <text evidence="2">The sequence shown here is derived from an EMBL/GenBank/DDBJ whole genome shotgun (WGS) entry which is preliminary data.</text>
</comment>
<reference evidence="2" key="1">
    <citation type="submission" date="2022-06" db="EMBL/GenBank/DDBJ databases">
        <title>Sphingomonas sp. nov. isolated from rhizosphere soil of tomato.</title>
        <authorList>
            <person name="Dong H."/>
            <person name="Gao R."/>
        </authorList>
    </citation>
    <scope>NUCLEOTIDE SEQUENCE</scope>
    <source>
        <strain evidence="2">MMSM24</strain>
    </source>
</reference>
<dbReference type="Proteomes" id="UP001165565">
    <property type="component" value="Unassembled WGS sequence"/>
</dbReference>
<keyword evidence="3" id="KW-1185">Reference proteome</keyword>
<gene>
    <name evidence="2" type="ORF">NEE01_04370</name>
</gene>
<sequence length="104" mass="10734">MKPFLIAALLILPGTAFAQAAPAPAPAASPAAAATKLTLDTPIQDIVADAQGKAVIDKHLPGLIGLPQYEMFKGLSLKQLQPYSDGKLTDEILAKTAADLASIK</sequence>
<evidence type="ECO:0000256" key="1">
    <source>
        <dbReference type="SAM" id="SignalP"/>
    </source>
</evidence>
<feature type="chain" id="PRO_5041386027" evidence="1">
    <location>
        <begin position="21"/>
        <end position="104"/>
    </location>
</feature>
<name>A0AA41ZE20_9SPHN</name>
<evidence type="ECO:0000313" key="3">
    <source>
        <dbReference type="Proteomes" id="UP001165565"/>
    </source>
</evidence>
<proteinExistence type="predicted"/>
<dbReference type="AlphaFoldDB" id="A0AA41ZE20"/>
<dbReference type="RefSeq" id="WP_179513856.1">
    <property type="nucleotide sequence ID" value="NZ_JANFAV010000002.1"/>
</dbReference>
<dbReference type="EMBL" id="JANFAV010000002">
    <property type="protein sequence ID" value="MCW6534013.1"/>
    <property type="molecule type" value="Genomic_DNA"/>
</dbReference>
<keyword evidence="1" id="KW-0732">Signal</keyword>
<feature type="signal peptide" evidence="1">
    <location>
        <begin position="1"/>
        <end position="20"/>
    </location>
</feature>
<accession>A0AA41ZE20</accession>
<protein>
    <submittedName>
        <fullName evidence="2">Uncharacterized protein</fullName>
    </submittedName>
</protein>